<evidence type="ECO:0000313" key="2">
    <source>
        <dbReference type="Proteomes" id="UP000536179"/>
    </source>
</evidence>
<proteinExistence type="predicted"/>
<gene>
    <name evidence="1" type="ORF">FHS27_002894</name>
</gene>
<comment type="caution">
    <text evidence="1">The sequence shown here is derived from an EMBL/GenBank/DDBJ whole genome shotgun (WGS) entry which is preliminary data.</text>
</comment>
<evidence type="ECO:0000313" key="1">
    <source>
        <dbReference type="EMBL" id="MBB3207075.1"/>
    </source>
</evidence>
<accession>A0A7W5DYY0</accession>
<protein>
    <submittedName>
        <fullName evidence="1">Uncharacterized protein</fullName>
    </submittedName>
</protein>
<dbReference type="Proteomes" id="UP000536179">
    <property type="component" value="Unassembled WGS sequence"/>
</dbReference>
<organism evidence="1 2">
    <name type="scientific">Aporhodopirellula rubra</name>
    <dbReference type="NCBI Taxonomy" id="980271"/>
    <lineage>
        <taxon>Bacteria</taxon>
        <taxon>Pseudomonadati</taxon>
        <taxon>Planctomycetota</taxon>
        <taxon>Planctomycetia</taxon>
        <taxon>Pirellulales</taxon>
        <taxon>Pirellulaceae</taxon>
        <taxon>Aporhodopirellula</taxon>
    </lineage>
</organism>
<sequence length="41" mass="4521">MTERERGANAMWRYSAAKKSLQLRLPQEVFAINLIASGGGV</sequence>
<dbReference type="EMBL" id="JACHXU010000009">
    <property type="protein sequence ID" value="MBB3207075.1"/>
    <property type="molecule type" value="Genomic_DNA"/>
</dbReference>
<dbReference type="AlphaFoldDB" id="A0A7W5DYY0"/>
<reference evidence="1 2" key="1">
    <citation type="submission" date="2020-08" db="EMBL/GenBank/DDBJ databases">
        <title>Genomic Encyclopedia of Type Strains, Phase III (KMG-III): the genomes of soil and plant-associated and newly described type strains.</title>
        <authorList>
            <person name="Whitman W."/>
        </authorList>
    </citation>
    <scope>NUCLEOTIDE SEQUENCE [LARGE SCALE GENOMIC DNA]</scope>
    <source>
        <strain evidence="1 2">CECT 8075</strain>
    </source>
</reference>
<keyword evidence="2" id="KW-1185">Reference proteome</keyword>
<name>A0A7W5DYY0_9BACT</name>